<name>A0A8H3VGD6_VENIN</name>
<gene>
    <name evidence="3" type="ORF">EG328_003632</name>
</gene>
<comment type="caution">
    <text evidence="3">The sequence shown here is derived from an EMBL/GenBank/DDBJ whole genome shotgun (WGS) entry which is preliminary data.</text>
</comment>
<sequence length="401" mass="46046">MPKQRILDSHIHLWPSSAANNESHAWMNKGDHLAKQYSISEYLAASSPSPTPSSREPANYEVKGFVYVETDRRYRRELAEGEDVCEFKWAEQCYAENAFLMRIIRRLRAEGVGVDEGFDGETAGLMRGCVVWAPVDRGLDVFRRWLDVEHSTGLQWVKGFRYLLQGIRDKGEFERVVMDAGFVDVLRFMGREGWCFDVGVDQRQGGNWQLEFIPGLIARVHEGVVGDREKTVFVLSMCVVFFCFEVMAMLTTDDVVDHLCKPDMEDSLDNNPDTKALFELWKLSITRLAACEKTYMKLSGAFSEIADQDPNHPWPVSKIVERIRPWLEHVLQTFTPQRIMFGSDWPVCNVRGPGDAKSWGHWRSVVEASLEEQGLSELQKDRIWYGTAEEVYKLEKEPVYG</sequence>
<dbReference type="GO" id="GO:0016787">
    <property type="term" value="F:hydrolase activity"/>
    <property type="evidence" value="ECO:0007669"/>
    <property type="project" value="InterPro"/>
</dbReference>
<feature type="domain" description="Amidohydrolase-related" evidence="2">
    <location>
        <begin position="255"/>
        <end position="394"/>
    </location>
</feature>
<organism evidence="3 4">
    <name type="scientific">Venturia inaequalis</name>
    <name type="common">Apple scab fungus</name>
    <dbReference type="NCBI Taxonomy" id="5025"/>
    <lineage>
        <taxon>Eukaryota</taxon>
        <taxon>Fungi</taxon>
        <taxon>Dikarya</taxon>
        <taxon>Ascomycota</taxon>
        <taxon>Pezizomycotina</taxon>
        <taxon>Dothideomycetes</taxon>
        <taxon>Pleosporomycetidae</taxon>
        <taxon>Venturiales</taxon>
        <taxon>Venturiaceae</taxon>
        <taxon>Venturia</taxon>
    </lineage>
</organism>
<protein>
    <recommendedName>
        <fullName evidence="2">Amidohydrolase-related domain-containing protein</fullName>
    </recommendedName>
</protein>
<dbReference type="Gene3D" id="3.20.20.140">
    <property type="entry name" value="Metal-dependent hydrolases"/>
    <property type="match status" value="1"/>
</dbReference>
<evidence type="ECO:0000313" key="3">
    <source>
        <dbReference type="EMBL" id="KAE9987163.1"/>
    </source>
</evidence>
<dbReference type="InterPro" id="IPR006680">
    <property type="entry name" value="Amidohydro-rel"/>
</dbReference>
<comment type="similarity">
    <text evidence="1">Belongs to the metallo-dependent hydrolases superfamily.</text>
</comment>
<dbReference type="AlphaFoldDB" id="A0A8H3VGD6"/>
<evidence type="ECO:0000313" key="4">
    <source>
        <dbReference type="Proteomes" id="UP000447873"/>
    </source>
</evidence>
<dbReference type="Pfam" id="PF04909">
    <property type="entry name" value="Amidohydro_2"/>
    <property type="match status" value="1"/>
</dbReference>
<dbReference type="Proteomes" id="UP000447873">
    <property type="component" value="Unassembled WGS sequence"/>
</dbReference>
<reference evidence="3 4" key="1">
    <citation type="submission" date="2018-12" db="EMBL/GenBank/DDBJ databases">
        <title>Venturia inaequalis Genome Resource.</title>
        <authorList>
            <person name="Lichtner F.J."/>
        </authorList>
    </citation>
    <scope>NUCLEOTIDE SEQUENCE [LARGE SCALE GENOMIC DNA]</scope>
    <source>
        <strain evidence="3 4">120213</strain>
    </source>
</reference>
<proteinExistence type="inferred from homology"/>
<dbReference type="InterPro" id="IPR052350">
    <property type="entry name" value="Metallo-dep_Lactonases"/>
</dbReference>
<dbReference type="PANTHER" id="PTHR43569">
    <property type="entry name" value="AMIDOHYDROLASE"/>
    <property type="match status" value="1"/>
</dbReference>
<accession>A0A8H3VGD6</accession>
<dbReference type="EMBL" id="WNWS01000021">
    <property type="protein sequence ID" value="KAE9987163.1"/>
    <property type="molecule type" value="Genomic_DNA"/>
</dbReference>
<evidence type="ECO:0000256" key="1">
    <source>
        <dbReference type="ARBA" id="ARBA00038310"/>
    </source>
</evidence>
<evidence type="ECO:0000259" key="2">
    <source>
        <dbReference type="Pfam" id="PF04909"/>
    </source>
</evidence>
<dbReference type="PANTHER" id="PTHR43569:SF2">
    <property type="entry name" value="AMIDOHYDROLASE-RELATED DOMAIN-CONTAINING PROTEIN"/>
    <property type="match status" value="1"/>
</dbReference>
<dbReference type="SUPFAM" id="SSF51556">
    <property type="entry name" value="Metallo-dependent hydrolases"/>
    <property type="match status" value="1"/>
</dbReference>
<dbReference type="InterPro" id="IPR032466">
    <property type="entry name" value="Metal_Hydrolase"/>
</dbReference>